<evidence type="ECO:0000256" key="1">
    <source>
        <dbReference type="SAM" id="MobiDB-lite"/>
    </source>
</evidence>
<sequence length="150" mass="16199">MCVDRSGLASLNLLMMRRFLLFCAVASVLGFGPLSPANDAWAQGRTRASKTKAAKAPKAKKGSSKAPPRIETKSSTAVTDPVTGDASAAATSAPPQRGPSRIDFDDRLIQGQTNKSGAVYLYDRKELKTKSMLRERDSFRSETLATVYDQ</sequence>
<accession>H8MQN1</accession>
<reference evidence="3" key="2">
    <citation type="submission" date="2012-03" db="EMBL/GenBank/DDBJ databases">
        <title>Genome sequence of the fruiting myxobacterium Corallococcus coralloides DSM 2259.</title>
        <authorList>
            <person name="Huntley S."/>
            <person name="Zhang Y."/>
            <person name="Treuner-Lange A."/>
            <person name="Sensen C.W."/>
            <person name="Sogaard-Andersen L."/>
        </authorList>
    </citation>
    <scope>NUCLEOTIDE SEQUENCE [LARGE SCALE GENOMIC DNA]</scope>
    <source>
        <strain evidence="3">ATCC 25202 / DSM 2259 / NBRC 100086 / M2</strain>
    </source>
</reference>
<feature type="region of interest" description="Disordered" evidence="1">
    <location>
        <begin position="42"/>
        <end position="110"/>
    </location>
</feature>
<dbReference type="STRING" id="1144275.COCOR_01216"/>
<dbReference type="EMBL" id="CP003389">
    <property type="protein sequence ID" value="AFE03939.1"/>
    <property type="molecule type" value="Genomic_DNA"/>
</dbReference>
<dbReference type="Proteomes" id="UP000007587">
    <property type="component" value="Chromosome"/>
</dbReference>
<feature type="compositionally biased region" description="Basic residues" evidence="1">
    <location>
        <begin position="47"/>
        <end position="63"/>
    </location>
</feature>
<name>H8MQN1_CORCM</name>
<organism evidence="2 3">
    <name type="scientific">Corallococcus coralloides (strain ATCC 25202 / DSM 2259 / NBRC 100086 / M2)</name>
    <name type="common">Myxococcus coralloides</name>
    <dbReference type="NCBI Taxonomy" id="1144275"/>
    <lineage>
        <taxon>Bacteria</taxon>
        <taxon>Pseudomonadati</taxon>
        <taxon>Myxococcota</taxon>
        <taxon>Myxococcia</taxon>
        <taxon>Myxococcales</taxon>
        <taxon>Cystobacterineae</taxon>
        <taxon>Myxococcaceae</taxon>
        <taxon>Corallococcus</taxon>
    </lineage>
</organism>
<dbReference type="KEGG" id="ccx:COCOR_01216"/>
<gene>
    <name evidence="2" type="ordered locus">COCOR_01216</name>
</gene>
<evidence type="ECO:0000313" key="3">
    <source>
        <dbReference type="Proteomes" id="UP000007587"/>
    </source>
</evidence>
<keyword evidence="3" id="KW-1185">Reference proteome</keyword>
<protein>
    <submittedName>
        <fullName evidence="2">Uncharacterized protein</fullName>
    </submittedName>
</protein>
<dbReference type="HOGENOM" id="CLU_1905490_0_0_7"/>
<dbReference type="InParanoid" id="H8MQN1"/>
<reference evidence="2 3" key="1">
    <citation type="journal article" date="2012" name="J. Bacteriol.">
        <title>Complete Genome Sequence of the Fruiting Myxobacterium Corallococcus coralloides DSM 2259.</title>
        <authorList>
            <person name="Huntley S."/>
            <person name="Zhang Y."/>
            <person name="Treuner-Lange A."/>
            <person name="Kneip S."/>
            <person name="Sensen C.W."/>
            <person name="Sogaard-Andersen L."/>
        </authorList>
    </citation>
    <scope>NUCLEOTIDE SEQUENCE [LARGE SCALE GENOMIC DNA]</scope>
    <source>
        <strain evidence="3">ATCC 25202 / DSM 2259 / NBRC 100086 / M2</strain>
    </source>
</reference>
<dbReference type="AlphaFoldDB" id="H8MQN1"/>
<evidence type="ECO:0000313" key="2">
    <source>
        <dbReference type="EMBL" id="AFE03939.1"/>
    </source>
</evidence>
<proteinExistence type="predicted"/>